<gene>
    <name evidence="3" type="ORF">ATL41_0112</name>
</gene>
<dbReference type="AlphaFoldDB" id="A0A2A9EB14"/>
<sequence>MVDRKDISSWLDGGVRPDGDDSRLGLPASGPGSRATLGRRIPALFVDWFASMGVSYLFFDGSSWATLGVFALENLLLVATLGSTLGHRLLGLVVRRLGDDRPFVGLGPAALRAALLCLVIPAVIWDRDGRGLHDKAARTVLVRR</sequence>
<accession>A0A2A9EB14</accession>
<dbReference type="InterPro" id="IPR016795">
    <property type="entry name" value="UCP021697"/>
</dbReference>
<evidence type="ECO:0000256" key="2">
    <source>
        <dbReference type="SAM" id="Phobius"/>
    </source>
</evidence>
<feature type="transmembrane region" description="Helical" evidence="2">
    <location>
        <begin position="103"/>
        <end position="125"/>
    </location>
</feature>
<keyword evidence="2" id="KW-0472">Membrane</keyword>
<evidence type="ECO:0000313" key="3">
    <source>
        <dbReference type="EMBL" id="PFG35432.1"/>
    </source>
</evidence>
<evidence type="ECO:0000256" key="1">
    <source>
        <dbReference type="SAM" id="MobiDB-lite"/>
    </source>
</evidence>
<dbReference type="EMBL" id="PDJH01000001">
    <property type="protein sequence ID" value="PFG35432.1"/>
    <property type="molecule type" value="Genomic_DNA"/>
</dbReference>
<feature type="transmembrane region" description="Helical" evidence="2">
    <location>
        <begin position="64"/>
        <end position="82"/>
    </location>
</feature>
<proteinExistence type="predicted"/>
<comment type="caution">
    <text evidence="3">The sequence shown here is derived from an EMBL/GenBank/DDBJ whole genome shotgun (WGS) entry which is preliminary data.</text>
</comment>
<dbReference type="PIRSF" id="PIRSF021697">
    <property type="entry name" value="UCP021697"/>
    <property type="match status" value="1"/>
</dbReference>
<evidence type="ECO:0000313" key="4">
    <source>
        <dbReference type="Proteomes" id="UP000221394"/>
    </source>
</evidence>
<keyword evidence="2" id="KW-1133">Transmembrane helix</keyword>
<name>A0A2A9EB14_9MICO</name>
<dbReference type="Proteomes" id="UP000221394">
    <property type="component" value="Unassembled WGS sequence"/>
</dbReference>
<keyword evidence="4" id="KW-1185">Reference proteome</keyword>
<keyword evidence="2" id="KW-0812">Transmembrane</keyword>
<feature type="region of interest" description="Disordered" evidence="1">
    <location>
        <begin position="1"/>
        <end position="27"/>
    </location>
</feature>
<dbReference type="RefSeq" id="WP_098456734.1">
    <property type="nucleotide sequence ID" value="NZ_PDJH01000001.1"/>
</dbReference>
<protein>
    <submittedName>
        <fullName evidence="3">RDD family protein</fullName>
    </submittedName>
</protein>
<feature type="transmembrane region" description="Helical" evidence="2">
    <location>
        <begin position="41"/>
        <end position="58"/>
    </location>
</feature>
<reference evidence="3 4" key="1">
    <citation type="submission" date="2017-10" db="EMBL/GenBank/DDBJ databases">
        <title>Sequencing the genomes of 1000 actinobacteria strains.</title>
        <authorList>
            <person name="Klenk H.-P."/>
        </authorList>
    </citation>
    <scope>NUCLEOTIDE SEQUENCE [LARGE SCALE GENOMIC DNA]</scope>
    <source>
        <strain evidence="3 4">DSM 21574</strain>
    </source>
</reference>
<organism evidence="3 4">
    <name type="scientific">Flavimobilis soli</name>
    <dbReference type="NCBI Taxonomy" id="442709"/>
    <lineage>
        <taxon>Bacteria</taxon>
        <taxon>Bacillati</taxon>
        <taxon>Actinomycetota</taxon>
        <taxon>Actinomycetes</taxon>
        <taxon>Micrococcales</taxon>
        <taxon>Jonesiaceae</taxon>
        <taxon>Flavimobilis</taxon>
    </lineage>
</organism>